<feature type="region of interest" description="Disordered" evidence="7">
    <location>
        <begin position="29"/>
        <end position="97"/>
    </location>
</feature>
<dbReference type="SMART" id="SM00249">
    <property type="entry name" value="PHD"/>
    <property type="match status" value="2"/>
</dbReference>
<dbReference type="InterPro" id="IPR049914">
    <property type="entry name" value="PHD1-3/5-6"/>
</dbReference>
<feature type="domain" description="PHD-type" evidence="9">
    <location>
        <begin position="255"/>
        <end position="306"/>
    </location>
</feature>
<reference evidence="10" key="1">
    <citation type="submission" date="2015-04" db="UniProtKB">
        <authorList>
            <consortium name="EnsemblPlants"/>
        </authorList>
    </citation>
    <scope>IDENTIFICATION</scope>
</reference>
<feature type="chain" id="PRO_5002354778" description="PHD-type domain-containing protein" evidence="8">
    <location>
        <begin position="27"/>
        <end position="1152"/>
    </location>
</feature>
<dbReference type="PROSITE" id="PS50016">
    <property type="entry name" value="ZF_PHD_2"/>
    <property type="match status" value="1"/>
</dbReference>
<evidence type="ECO:0000313" key="11">
    <source>
        <dbReference type="Proteomes" id="UP000026961"/>
    </source>
</evidence>
<evidence type="ECO:0000256" key="2">
    <source>
        <dbReference type="ARBA" id="ARBA00022771"/>
    </source>
</evidence>
<feature type="compositionally biased region" description="Basic and acidic residues" evidence="7">
    <location>
        <begin position="385"/>
        <end position="397"/>
    </location>
</feature>
<evidence type="ECO:0000256" key="5">
    <source>
        <dbReference type="ARBA" id="ARBA00023163"/>
    </source>
</evidence>
<evidence type="ECO:0000256" key="8">
    <source>
        <dbReference type="SAM" id="SignalP"/>
    </source>
</evidence>
<reference evidence="10" key="2">
    <citation type="submission" date="2018-05" db="EMBL/GenBank/DDBJ databases">
        <title>OgluRS3 (Oryza glumaepatula Reference Sequence Version 3).</title>
        <authorList>
            <person name="Zhang J."/>
            <person name="Kudrna D."/>
            <person name="Lee S."/>
            <person name="Talag J."/>
            <person name="Welchert J."/>
            <person name="Wing R.A."/>
        </authorList>
    </citation>
    <scope>NUCLEOTIDE SEQUENCE [LARGE SCALE GENOMIC DNA]</scope>
</reference>
<evidence type="ECO:0000313" key="10">
    <source>
        <dbReference type="EnsemblPlants" id="OGLUM11G09590.3"/>
    </source>
</evidence>
<evidence type="ECO:0000256" key="1">
    <source>
        <dbReference type="ARBA" id="ARBA00022723"/>
    </source>
</evidence>
<evidence type="ECO:0000256" key="3">
    <source>
        <dbReference type="ARBA" id="ARBA00022833"/>
    </source>
</evidence>
<dbReference type="InterPro" id="IPR011011">
    <property type="entry name" value="Znf_FYVE_PHD"/>
</dbReference>
<dbReference type="EnsemblPlants" id="OGLUM11G09590.3">
    <property type="protein sequence ID" value="OGLUM11G09590.3"/>
    <property type="gene ID" value="OGLUM11G09590"/>
</dbReference>
<keyword evidence="2 6" id="KW-0863">Zinc-finger</keyword>
<organism evidence="10">
    <name type="scientific">Oryza glumipatula</name>
    <dbReference type="NCBI Taxonomy" id="40148"/>
    <lineage>
        <taxon>Eukaryota</taxon>
        <taxon>Viridiplantae</taxon>
        <taxon>Streptophyta</taxon>
        <taxon>Embryophyta</taxon>
        <taxon>Tracheophyta</taxon>
        <taxon>Spermatophyta</taxon>
        <taxon>Magnoliopsida</taxon>
        <taxon>Liliopsida</taxon>
        <taxon>Poales</taxon>
        <taxon>Poaceae</taxon>
        <taxon>BOP clade</taxon>
        <taxon>Oryzoideae</taxon>
        <taxon>Oryzeae</taxon>
        <taxon>Oryzinae</taxon>
        <taxon>Oryza</taxon>
    </lineage>
</organism>
<dbReference type="SUPFAM" id="SSF57903">
    <property type="entry name" value="FYVE/PHD zinc finger"/>
    <property type="match status" value="2"/>
</dbReference>
<dbReference type="GO" id="GO:0034244">
    <property type="term" value="P:negative regulation of transcription elongation by RNA polymerase II"/>
    <property type="evidence" value="ECO:0007669"/>
    <property type="project" value="InterPro"/>
</dbReference>
<feature type="region of interest" description="Disordered" evidence="7">
    <location>
        <begin position="517"/>
        <end position="594"/>
    </location>
</feature>
<keyword evidence="8" id="KW-0732">Signal</keyword>
<dbReference type="STRING" id="40148.A0A0E0BHW7"/>
<name>A0A0E0BHW7_9ORYZ</name>
<dbReference type="InterPro" id="IPR056280">
    <property type="entry name" value="AIPP2-like_SPOC"/>
</dbReference>
<keyword evidence="3" id="KW-0862">Zinc</keyword>
<feature type="region of interest" description="Disordered" evidence="7">
    <location>
        <begin position="342"/>
        <end position="397"/>
    </location>
</feature>
<keyword evidence="4" id="KW-0805">Transcription regulation</keyword>
<dbReference type="PANTHER" id="PTHR33304:SF61">
    <property type="entry name" value="RING_FYVE_PHD ZINC FINGER SUPERFAMILY PROTEIN"/>
    <property type="match status" value="1"/>
</dbReference>
<protein>
    <recommendedName>
        <fullName evidence="9">PHD-type domain-containing protein</fullName>
    </recommendedName>
</protein>
<keyword evidence="11" id="KW-1185">Reference proteome</keyword>
<evidence type="ECO:0000256" key="6">
    <source>
        <dbReference type="PROSITE-ProRule" id="PRU00146"/>
    </source>
</evidence>
<dbReference type="AlphaFoldDB" id="A0A0E0BHW7"/>
<sequence length="1152" mass="123424">MAGGGGKSVVAALAVAFFLLATFASGLSTRDATSGRGTSGGGGSGAAQLRQAPPTLAPRPLVGDATSGRRTGGGGGNGAARLRQAPSGRFGGGDDVFSPPTATRAVVAEMELYNLTGGCAERGLHGDGEPPGPRRGKGLGENLRGEEERVRGRGDVTRHVARVGAVEDVERREHNAGEEAEHSVVLCRELSISLPSAAAASAAADPHPSREAPASRAPSVIFNSEKESTSLVSNAQENNVTYVDSSSEESEDQQVKICDICGDVGEEKKLAICSRCNDGAEHIYCMRVMMPEVPEGDWFCEECRTEMQIEKEKSILEKSQVKVSTISVGSKVKAANVSNKDLNVSNTSSKSTKEDAEEGIVPSGCTSTGKEEDGRSCIGGSEAANKNEEQTSSGRNDDFNLKILDGERHMQSHNNDVPFTSVAHDISNMAVKNKSSIKSEVKSSEEVEDVKVCDICGDIGAEEKLAVCSRCNDGAEHIYCMRVMMQEVPKAKWLCETCHSEVESEKRKNKIETSELKVGGSKGPMNKPSSSENGVDAENVGSNMSNRGNEMNSVNKRKDGDAGITSLVRQNPVSRESSFKLDGKKGKDPAGHGLTLQACNQRKLYTPSFNAGQLSKSTSFNNSKVPKVKQLLNEVPQKPKTFKDSLSTPMRKEGPMGILAKSASFKKPKCFEPVNKAKPSTVMNPLVSENARNDILTSILGSRSLTGSVTVPVHSKAQSSAQHLNKGNRMADSNILGTSGGEGHCGIKKPPHTKGHANIGMLGSGAQKKTIQVPDSSHLDDQIKSPSSLVPSNSSSVSIPGSASLRDHQTVPSMRGRSVDSISAMSKDMKEKKITGGFELSRTVRSPVLCEGLQAHLSCFASPKVLEVAKKFPSNVQLEELPRQNLWPPQFHDNGPTIDSIALFFFARDTESYEIHYRKLVENMLMDDLALRGNIETAELLIFASNTLPNNFQHDNNQGCSNGIKSLFHPLVGNPLDGQSHDSITAMFPTNNSSAIDDFLPVPTRKDLKLAYSEQKEKMGYPSVGNGCDVNFDVNMKLNTCSFSVIHGKGNESTNNKMDNAEHLMDGDSVNATGVSSSNVHTISHVSGGVRKRSVDVANWDDKVNGRPQHKKIKLDDGGSVSCAHAFMARKELSKMQQCLRSVGKMSRTKPS</sequence>
<dbReference type="Pfam" id="PF00628">
    <property type="entry name" value="PHD"/>
    <property type="match status" value="1"/>
</dbReference>
<dbReference type="InterPro" id="IPR013083">
    <property type="entry name" value="Znf_RING/FYVE/PHD"/>
</dbReference>
<dbReference type="Pfam" id="PF23121">
    <property type="entry name" value="SPOC_AIPP2"/>
    <property type="match status" value="1"/>
</dbReference>
<feature type="signal peptide" evidence="8">
    <location>
        <begin position="1"/>
        <end position="26"/>
    </location>
</feature>
<feature type="region of interest" description="Disordered" evidence="7">
    <location>
        <begin position="121"/>
        <end position="153"/>
    </location>
</feature>
<keyword evidence="5" id="KW-0804">Transcription</keyword>
<feature type="compositionally biased region" description="Basic and acidic residues" evidence="7">
    <location>
        <begin position="577"/>
        <end position="590"/>
    </location>
</feature>
<feature type="compositionally biased region" description="Polar residues" evidence="7">
    <location>
        <begin position="540"/>
        <end position="554"/>
    </location>
</feature>
<evidence type="ECO:0000259" key="9">
    <source>
        <dbReference type="PROSITE" id="PS50016"/>
    </source>
</evidence>
<dbReference type="Proteomes" id="UP000026961">
    <property type="component" value="Chromosome 11"/>
</dbReference>
<dbReference type="InterPro" id="IPR019787">
    <property type="entry name" value="Znf_PHD-finger"/>
</dbReference>
<dbReference type="GO" id="GO:0140566">
    <property type="term" value="F:histone reader activity"/>
    <property type="evidence" value="ECO:0007669"/>
    <property type="project" value="InterPro"/>
</dbReference>
<dbReference type="InterPro" id="IPR001965">
    <property type="entry name" value="Znf_PHD"/>
</dbReference>
<feature type="compositionally biased region" description="Low complexity" evidence="7">
    <location>
        <begin position="785"/>
        <end position="804"/>
    </location>
</feature>
<proteinExistence type="predicted"/>
<dbReference type="PANTHER" id="PTHR33304">
    <property type="match status" value="1"/>
</dbReference>
<feature type="compositionally biased region" description="Polar residues" evidence="7">
    <location>
        <begin position="567"/>
        <end position="576"/>
    </location>
</feature>
<evidence type="ECO:0000256" key="7">
    <source>
        <dbReference type="SAM" id="MobiDB-lite"/>
    </source>
</evidence>
<dbReference type="eggNOG" id="ENOG502QR3S">
    <property type="taxonomic scope" value="Eukaryota"/>
</dbReference>
<dbReference type="Gene3D" id="3.30.40.10">
    <property type="entry name" value="Zinc/RING finger domain, C3HC4 (zinc finger)"/>
    <property type="match status" value="2"/>
</dbReference>
<dbReference type="GO" id="GO:0008270">
    <property type="term" value="F:zinc ion binding"/>
    <property type="evidence" value="ECO:0007669"/>
    <property type="project" value="UniProtKB-KW"/>
</dbReference>
<evidence type="ECO:0000256" key="4">
    <source>
        <dbReference type="ARBA" id="ARBA00023015"/>
    </source>
</evidence>
<dbReference type="Gramene" id="OGLUM11G09590.3">
    <property type="protein sequence ID" value="OGLUM11G09590.3"/>
    <property type="gene ID" value="OGLUM11G09590"/>
</dbReference>
<accession>A0A0E0BHW7</accession>
<feature type="compositionally biased region" description="Basic and acidic residues" evidence="7">
    <location>
        <begin position="143"/>
        <end position="153"/>
    </location>
</feature>
<keyword evidence="1" id="KW-0479">Metal-binding</keyword>
<feature type="region of interest" description="Disordered" evidence="7">
    <location>
        <begin position="767"/>
        <end position="820"/>
    </location>
</feature>